<comment type="caution">
    <text evidence="1">The sequence shown here is derived from an EMBL/GenBank/DDBJ whole genome shotgun (WGS) entry which is preliminary data.</text>
</comment>
<dbReference type="InterPro" id="IPR029044">
    <property type="entry name" value="Nucleotide-diphossugar_trans"/>
</dbReference>
<dbReference type="EMBL" id="JAWWNJ010000009">
    <property type="protein sequence ID" value="KAK7048854.1"/>
    <property type="molecule type" value="Genomic_DNA"/>
</dbReference>
<dbReference type="SUPFAM" id="SSF53448">
    <property type="entry name" value="Nucleotide-diphospho-sugar transferases"/>
    <property type="match status" value="1"/>
</dbReference>
<protein>
    <recommendedName>
        <fullName evidence="3">Capsule polysaccharide biosynthesis protein</fullName>
    </recommendedName>
</protein>
<dbReference type="Gene3D" id="3.90.550.20">
    <property type="match status" value="1"/>
</dbReference>
<name>A0AAW0DCE5_9AGAR</name>
<dbReference type="AlphaFoldDB" id="A0AAW0DCE5"/>
<accession>A0AAW0DCE5</accession>
<dbReference type="Proteomes" id="UP001362999">
    <property type="component" value="Unassembled WGS sequence"/>
</dbReference>
<dbReference type="GO" id="GO:0051999">
    <property type="term" value="P:mannosyl-inositol phosphorylceramide biosynthetic process"/>
    <property type="evidence" value="ECO:0007669"/>
    <property type="project" value="TreeGrafter"/>
</dbReference>
<evidence type="ECO:0000313" key="2">
    <source>
        <dbReference type="Proteomes" id="UP001362999"/>
    </source>
</evidence>
<dbReference type="PANTHER" id="PTHR32385">
    <property type="entry name" value="MANNOSYL PHOSPHORYLINOSITOL CERAMIDE SYNTHASE"/>
    <property type="match status" value="1"/>
</dbReference>
<dbReference type="InterPro" id="IPR051706">
    <property type="entry name" value="Glycosyltransferase_domain"/>
</dbReference>
<dbReference type="GO" id="GO:0016020">
    <property type="term" value="C:membrane"/>
    <property type="evidence" value="ECO:0007669"/>
    <property type="project" value="GOC"/>
</dbReference>
<reference evidence="1 2" key="1">
    <citation type="journal article" date="2024" name="J Genomics">
        <title>Draft genome sequencing and assembly of Favolaschia claudopus CIRM-BRFM 2984 isolated from oak limbs.</title>
        <authorList>
            <person name="Navarro D."/>
            <person name="Drula E."/>
            <person name="Chaduli D."/>
            <person name="Cazenave R."/>
            <person name="Ahrendt S."/>
            <person name="Wang J."/>
            <person name="Lipzen A."/>
            <person name="Daum C."/>
            <person name="Barry K."/>
            <person name="Grigoriev I.V."/>
            <person name="Favel A."/>
            <person name="Rosso M.N."/>
            <person name="Martin F."/>
        </authorList>
    </citation>
    <scope>NUCLEOTIDE SEQUENCE [LARGE SCALE GENOMIC DNA]</scope>
    <source>
        <strain evidence="1 2">CIRM-BRFM 2984</strain>
    </source>
</reference>
<dbReference type="InterPro" id="IPR011008">
    <property type="entry name" value="Dimeric_a/b-barrel"/>
</dbReference>
<dbReference type="PANTHER" id="PTHR32385:SF15">
    <property type="entry name" value="INOSITOL PHOSPHOCERAMIDE MANNOSYLTRANSFERASE 1"/>
    <property type="match status" value="1"/>
</dbReference>
<keyword evidence="2" id="KW-1185">Reference proteome</keyword>
<dbReference type="Gene3D" id="3.30.70.100">
    <property type="match status" value="2"/>
</dbReference>
<dbReference type="SUPFAM" id="SSF54909">
    <property type="entry name" value="Dimeric alpha+beta barrel"/>
    <property type="match status" value="1"/>
</dbReference>
<proteinExistence type="predicted"/>
<dbReference type="GO" id="GO:0000030">
    <property type="term" value="F:mannosyltransferase activity"/>
    <property type="evidence" value="ECO:0007669"/>
    <property type="project" value="TreeGrafter"/>
</dbReference>
<evidence type="ECO:0000313" key="1">
    <source>
        <dbReference type="EMBL" id="KAK7048854.1"/>
    </source>
</evidence>
<gene>
    <name evidence="1" type="ORF">R3P38DRAFT_2764766</name>
</gene>
<sequence length="659" mass="73207">MTAQFSIPLEYKDQLKVAGNVDERTNEEILQTLAHHAPVTSEKNLWAFWDSGLSNMPAWCKRNVLDWVRICGPGWTIRVLDNVPESPNYTLKYVSRELLPDAFVERKMDGQYVGPHSADFLRGALLYEHGGVYMDVGCILIRDMDRICWNEIADPDSPIHVVVPLMYGQTIANHFVASRKSDPFIKRWHDLFIHLWKGHTNHHGLIENPLVAFGANHSFDTSRASNFDWDFKVDAKTVMEYISQVLCWIRLTMLEDAGDGFSCADYWQKHILCFDVLQESWGAESVVGFASGGQGMFDPLSLKIDSDKNTEGYKRAEKMIWRMLTGSSIQKITHGKGLTVKPALGAIWDLKENEGKDCEPGTFAELLRYGTAHFRQTREHIARLESKPAPQTMKKVLENAQCSTLIRVATADSPDSQIYVVTLVRQLEGGLTRPSAICKHMHACSRSRTPSRCLHPHMPVVQIATAPASEAFVSDPGSFLVSTGGLSTVDGYKGSFYGLQVEDKKTGYFISVWESLEHRQRLVGDPAYAEIMGKLKGAMVDPTAMKRDHINVSSDFNPAFSAPAVEYGVLTLKPGQSADKLASLGEELVKMLDAVTGVHAPTLWGQSIEDGNKFLLIVGWDSLEAHQAAVSGGSFSGIISQLTEIADLSVKHAHMKKNA</sequence>
<organism evidence="1 2">
    <name type="scientific">Favolaschia claudopus</name>
    <dbReference type="NCBI Taxonomy" id="2862362"/>
    <lineage>
        <taxon>Eukaryota</taxon>
        <taxon>Fungi</taxon>
        <taxon>Dikarya</taxon>
        <taxon>Basidiomycota</taxon>
        <taxon>Agaricomycotina</taxon>
        <taxon>Agaricomycetes</taxon>
        <taxon>Agaricomycetidae</taxon>
        <taxon>Agaricales</taxon>
        <taxon>Marasmiineae</taxon>
        <taxon>Mycenaceae</taxon>
        <taxon>Favolaschia</taxon>
    </lineage>
</organism>
<evidence type="ECO:0008006" key="3">
    <source>
        <dbReference type="Google" id="ProtNLM"/>
    </source>
</evidence>
<dbReference type="InterPro" id="IPR008441">
    <property type="entry name" value="AfumC-like_glycosyl_Trfase"/>
</dbReference>
<dbReference type="Pfam" id="PF05704">
    <property type="entry name" value="Caps_synth"/>
    <property type="match status" value="1"/>
</dbReference>